<evidence type="ECO:0000313" key="1">
    <source>
        <dbReference type="EMBL" id="MCP2353364.1"/>
    </source>
</evidence>
<organism evidence="1 2">
    <name type="scientific">Nonomuraea thailandensis</name>
    <dbReference type="NCBI Taxonomy" id="1188745"/>
    <lineage>
        <taxon>Bacteria</taxon>
        <taxon>Bacillati</taxon>
        <taxon>Actinomycetota</taxon>
        <taxon>Actinomycetes</taxon>
        <taxon>Streptosporangiales</taxon>
        <taxon>Streptosporangiaceae</taxon>
        <taxon>Nonomuraea</taxon>
    </lineage>
</organism>
<dbReference type="RefSeq" id="WP_253739862.1">
    <property type="nucleotide sequence ID" value="NZ_BAABKA010000009.1"/>
</dbReference>
<accession>A0A9X2JYQ0</accession>
<name>A0A9X2JYQ0_9ACTN</name>
<keyword evidence="2" id="KW-1185">Reference proteome</keyword>
<gene>
    <name evidence="1" type="ORF">HD597_000384</name>
</gene>
<sequence>MMQPPQDQAILRLLQDRDGVATEVTLHDGTSLTVFNIAWGYDMGDVYAHVTTNISPDVEGACIDFFFTDAVRVIADPASGAVLLRPS</sequence>
<dbReference type="Proteomes" id="UP001139648">
    <property type="component" value="Unassembled WGS sequence"/>
</dbReference>
<evidence type="ECO:0000313" key="2">
    <source>
        <dbReference type="Proteomes" id="UP001139648"/>
    </source>
</evidence>
<proteinExistence type="predicted"/>
<protein>
    <submittedName>
        <fullName evidence="1">Uncharacterized protein</fullName>
    </submittedName>
</protein>
<dbReference type="EMBL" id="JAMZEB010000001">
    <property type="protein sequence ID" value="MCP2353364.1"/>
    <property type="molecule type" value="Genomic_DNA"/>
</dbReference>
<comment type="caution">
    <text evidence="1">The sequence shown here is derived from an EMBL/GenBank/DDBJ whole genome shotgun (WGS) entry which is preliminary data.</text>
</comment>
<reference evidence="1" key="1">
    <citation type="submission" date="2022-06" db="EMBL/GenBank/DDBJ databases">
        <title>Sequencing the genomes of 1000 actinobacteria strains.</title>
        <authorList>
            <person name="Klenk H.-P."/>
        </authorList>
    </citation>
    <scope>NUCLEOTIDE SEQUENCE</scope>
    <source>
        <strain evidence="1">DSM 46694</strain>
    </source>
</reference>
<dbReference type="AlphaFoldDB" id="A0A9X2JYQ0"/>